<proteinExistence type="predicted"/>
<protein>
    <submittedName>
        <fullName evidence="2">Uncharacterized protein</fullName>
    </submittedName>
</protein>
<keyword evidence="3" id="KW-1185">Reference proteome</keyword>
<name>M9RB80_9RHOB</name>
<evidence type="ECO:0000313" key="2">
    <source>
        <dbReference type="EMBL" id="AGI67666.1"/>
    </source>
</evidence>
<sequence>MGLLNRFKDVLAQPFAANGAIVSLDIGILLRFAWLDVFKPNTVLFSLCHQGPTDVFWAVTPSKYR</sequence>
<feature type="transmembrane region" description="Helical" evidence="1">
    <location>
        <begin position="15"/>
        <end position="34"/>
    </location>
</feature>
<dbReference type="KEGG" id="oat:OAN307_c20250"/>
<keyword evidence="1" id="KW-0472">Membrane</keyword>
<dbReference type="AlphaFoldDB" id="M9RB80"/>
<accession>M9RB80</accession>
<evidence type="ECO:0000256" key="1">
    <source>
        <dbReference type="SAM" id="Phobius"/>
    </source>
</evidence>
<dbReference type="Proteomes" id="UP000005307">
    <property type="component" value="Chromosome"/>
</dbReference>
<gene>
    <name evidence="2" type="ORF">OAN307_c20250</name>
</gene>
<keyword evidence="1" id="KW-1133">Transmembrane helix</keyword>
<evidence type="ECO:0000313" key="3">
    <source>
        <dbReference type="Proteomes" id="UP000005307"/>
    </source>
</evidence>
<dbReference type="EMBL" id="CP003740">
    <property type="protein sequence ID" value="AGI67666.1"/>
    <property type="molecule type" value="Genomic_DNA"/>
</dbReference>
<reference evidence="2 3" key="1">
    <citation type="journal article" date="2013" name="PLoS ONE">
        <title>Poles Apart: Arctic and Antarctic Octadecabacter strains Share High Genome Plasticity and a New Type of Xanthorhodopsin.</title>
        <authorList>
            <person name="Vollmers J."/>
            <person name="Voget S."/>
            <person name="Dietrich S."/>
            <person name="Gollnow K."/>
            <person name="Smits M."/>
            <person name="Meyer K."/>
            <person name="Brinkhoff T."/>
            <person name="Simon M."/>
            <person name="Daniel R."/>
        </authorList>
    </citation>
    <scope>NUCLEOTIDE SEQUENCE [LARGE SCALE GENOMIC DNA]</scope>
    <source>
        <strain evidence="2 3">307</strain>
    </source>
</reference>
<keyword evidence="1" id="KW-0812">Transmembrane</keyword>
<dbReference type="HOGENOM" id="CLU_2845496_0_0_5"/>
<organism evidence="2 3">
    <name type="scientific">Octadecabacter antarcticus 307</name>
    <dbReference type="NCBI Taxonomy" id="391626"/>
    <lineage>
        <taxon>Bacteria</taxon>
        <taxon>Pseudomonadati</taxon>
        <taxon>Pseudomonadota</taxon>
        <taxon>Alphaproteobacteria</taxon>
        <taxon>Rhodobacterales</taxon>
        <taxon>Roseobacteraceae</taxon>
        <taxon>Octadecabacter</taxon>
    </lineage>
</organism>